<feature type="region of interest" description="Disordered" evidence="5">
    <location>
        <begin position="127"/>
        <end position="153"/>
    </location>
</feature>
<gene>
    <name evidence="4" type="primary">bamE</name>
    <name evidence="7" type="ORF">H0484_00915</name>
</gene>
<feature type="region of interest" description="Disordered" evidence="5">
    <location>
        <begin position="96"/>
        <end position="115"/>
    </location>
</feature>
<evidence type="ECO:0000259" key="6">
    <source>
        <dbReference type="Pfam" id="PF04355"/>
    </source>
</evidence>
<comment type="caution">
    <text evidence="7">The sequence shown here is derived from an EMBL/GenBank/DDBJ whole genome shotgun (WGS) entry which is preliminary data.</text>
</comment>
<evidence type="ECO:0000256" key="1">
    <source>
        <dbReference type="ARBA" id="ARBA00022729"/>
    </source>
</evidence>
<dbReference type="InterPro" id="IPR007450">
    <property type="entry name" value="BamE_dom"/>
</dbReference>
<comment type="function">
    <text evidence="4">Part of the outer membrane protein assembly complex, which is involved in assembly and insertion of beta-barrel proteins into the outer membrane.</text>
</comment>
<dbReference type="InterPro" id="IPR026592">
    <property type="entry name" value="BamE"/>
</dbReference>
<evidence type="ECO:0000256" key="2">
    <source>
        <dbReference type="ARBA" id="ARBA00023136"/>
    </source>
</evidence>
<feature type="domain" description="Outer membrane protein assembly factor BamE" evidence="6">
    <location>
        <begin position="29"/>
        <end position="97"/>
    </location>
</feature>
<comment type="similarity">
    <text evidence="4">Belongs to the BamE family.</text>
</comment>
<reference evidence="7 8" key="1">
    <citation type="submission" date="2020-07" db="EMBL/GenBank/DDBJ databases">
        <title>Pusillimonas sp. nov., isolated from poultry manure in Taiwan.</title>
        <authorList>
            <person name="Lin S.-Y."/>
            <person name="Tang Y.-S."/>
            <person name="Young C.-C."/>
        </authorList>
    </citation>
    <scope>NUCLEOTIDE SEQUENCE [LARGE SCALE GENOMIC DNA]</scope>
    <source>
        <strain evidence="7 8">CC-YST705</strain>
    </source>
</reference>
<organism evidence="7 8">
    <name type="scientific">Mesopusillimonas faecipullorum</name>
    <dbReference type="NCBI Taxonomy" id="2755040"/>
    <lineage>
        <taxon>Bacteria</taxon>
        <taxon>Pseudomonadati</taxon>
        <taxon>Pseudomonadota</taxon>
        <taxon>Betaproteobacteria</taxon>
        <taxon>Burkholderiales</taxon>
        <taxon>Alcaligenaceae</taxon>
        <taxon>Mesopusillimonas</taxon>
    </lineage>
</organism>
<dbReference type="EMBL" id="JACDXW010000001">
    <property type="protein sequence ID" value="MCB5362323.1"/>
    <property type="molecule type" value="Genomic_DNA"/>
</dbReference>
<protein>
    <recommendedName>
        <fullName evidence="4">Outer membrane protein assembly factor BamE</fullName>
    </recommendedName>
</protein>
<keyword evidence="8" id="KW-1185">Reference proteome</keyword>
<dbReference type="HAMAP" id="MF_00925">
    <property type="entry name" value="OM_assembly_BamE"/>
    <property type="match status" value="1"/>
</dbReference>
<evidence type="ECO:0000313" key="8">
    <source>
        <dbReference type="Proteomes" id="UP000776983"/>
    </source>
</evidence>
<dbReference type="Gene3D" id="3.30.1450.10">
    <property type="match status" value="1"/>
</dbReference>
<keyword evidence="2 4" id="KW-0472">Membrane</keyword>
<feature type="compositionally biased region" description="Basic and acidic residues" evidence="5">
    <location>
        <begin position="96"/>
        <end position="112"/>
    </location>
</feature>
<evidence type="ECO:0000256" key="5">
    <source>
        <dbReference type="SAM" id="MobiDB-lite"/>
    </source>
</evidence>
<comment type="subcellular location">
    <subcellularLocation>
        <location evidence="4">Cell outer membrane</location>
    </subcellularLocation>
</comment>
<dbReference type="PANTHER" id="PTHR37482">
    <property type="entry name" value="OUTER MEMBRANE PROTEIN ASSEMBLY FACTOR BAME"/>
    <property type="match status" value="1"/>
</dbReference>
<feature type="compositionally biased region" description="Low complexity" evidence="5">
    <location>
        <begin position="134"/>
        <end position="146"/>
    </location>
</feature>
<keyword evidence="1 4" id="KW-0732">Signal</keyword>
<accession>A0ABS8C8H3</accession>
<evidence type="ECO:0000256" key="4">
    <source>
        <dbReference type="HAMAP-Rule" id="MF_00925"/>
    </source>
</evidence>
<evidence type="ECO:0000313" key="7">
    <source>
        <dbReference type="EMBL" id="MCB5362323.1"/>
    </source>
</evidence>
<name>A0ABS8C8H3_9BURK</name>
<sequence length="153" mass="16892">MISVTLAVTLSACGSTKWGFPYRADVQQGNWITAEQVAELQTGMSRAQVRYVLGTPVLQDALHSNRWDYTYYNKPGYGDAELRRFTVWFDGDLVTRWDGDPQPDRQPYERTDTGALEQAEAIEAGLKPLEDVPDAAVTAAEEAATPSAINPLP</sequence>
<dbReference type="InterPro" id="IPR037873">
    <property type="entry name" value="BamE-like"/>
</dbReference>
<comment type="subunit">
    <text evidence="4">Part of the Bam complex.</text>
</comment>
<keyword evidence="3 4" id="KW-0998">Cell outer membrane</keyword>
<evidence type="ECO:0000256" key="3">
    <source>
        <dbReference type="ARBA" id="ARBA00023237"/>
    </source>
</evidence>
<dbReference type="Proteomes" id="UP000776983">
    <property type="component" value="Unassembled WGS sequence"/>
</dbReference>
<dbReference type="Pfam" id="PF04355">
    <property type="entry name" value="BamE"/>
    <property type="match status" value="1"/>
</dbReference>
<proteinExistence type="inferred from homology"/>
<dbReference type="PANTHER" id="PTHR37482:SF1">
    <property type="entry name" value="OUTER MEMBRANE PROTEIN ASSEMBLY FACTOR BAME"/>
    <property type="match status" value="1"/>
</dbReference>